<dbReference type="InterPro" id="IPR036942">
    <property type="entry name" value="Beta-barrel_TonB_sf"/>
</dbReference>
<name>A0A5J4R2C9_9ZZZZ</name>
<feature type="non-terminal residue" evidence="8">
    <location>
        <position position="1"/>
    </location>
</feature>
<keyword evidence="2" id="KW-0813">Transport</keyword>
<evidence type="ECO:0000313" key="8">
    <source>
        <dbReference type="EMBL" id="KAA6327685.1"/>
    </source>
</evidence>
<gene>
    <name evidence="8" type="ORF">EZS27_023345</name>
</gene>
<dbReference type="GO" id="GO:0009279">
    <property type="term" value="C:cell outer membrane"/>
    <property type="evidence" value="ECO:0007669"/>
    <property type="project" value="UniProtKB-SubCell"/>
</dbReference>
<evidence type="ECO:0000256" key="6">
    <source>
        <dbReference type="ARBA" id="ARBA00023237"/>
    </source>
</evidence>
<dbReference type="AlphaFoldDB" id="A0A5J4R2C9"/>
<comment type="subcellular location">
    <subcellularLocation>
        <location evidence="1">Cell outer membrane</location>
        <topology evidence="1">Multi-pass membrane protein</topology>
    </subcellularLocation>
</comment>
<keyword evidence="6" id="KW-0998">Cell outer membrane</keyword>
<keyword evidence="5" id="KW-0472">Membrane</keyword>
<reference evidence="8" key="1">
    <citation type="submission" date="2019-03" db="EMBL/GenBank/DDBJ databases">
        <title>Single cell metagenomics reveals metabolic interactions within the superorganism composed of flagellate Streblomastix strix and complex community of Bacteroidetes bacteria on its surface.</title>
        <authorList>
            <person name="Treitli S.C."/>
            <person name="Kolisko M."/>
            <person name="Husnik F."/>
            <person name="Keeling P."/>
            <person name="Hampl V."/>
        </authorList>
    </citation>
    <scope>NUCLEOTIDE SEQUENCE</scope>
    <source>
        <strain evidence="8">STM</strain>
    </source>
</reference>
<dbReference type="PROSITE" id="PS52016">
    <property type="entry name" value="TONB_DEPENDENT_REC_3"/>
    <property type="match status" value="1"/>
</dbReference>
<accession>A0A5J4R2C9</accession>
<dbReference type="InterPro" id="IPR000531">
    <property type="entry name" value="Beta-barrel_TonB"/>
</dbReference>
<dbReference type="Gene3D" id="2.40.170.20">
    <property type="entry name" value="TonB-dependent receptor, beta-barrel domain"/>
    <property type="match status" value="1"/>
</dbReference>
<evidence type="ECO:0000256" key="5">
    <source>
        <dbReference type="ARBA" id="ARBA00023136"/>
    </source>
</evidence>
<comment type="caution">
    <text evidence="8">The sequence shown here is derived from an EMBL/GenBank/DDBJ whole genome shotgun (WGS) entry which is preliminary data.</text>
</comment>
<sequence length="581" mass="65205">FKITDWWDISYRAGIDSYNTSNYNLVYPEGAVKILWQNGMMSENETRYLYMSSNLMTSFNKTFGDFDFNLLLGTATEDTKTIVNRRMGYNFQEKDFFSFDNIVAANKQFSEVHNRRRMVSAYGEFRLSYKSLAYLTVTERNDWTSTLPIESRSYSYPSVGGSFIFTELLPQNTTLSFGKIRASWARVGKDAAAYVTNTYLWPSREFLGGLVGVGNNWERGNPYLKPETTESIELGLEMRFLNGRIGIDYTYYTNNSYNQILSPRLGQSTGYIFCSVNGGDIYNKGMELSITGQPIKTRDFTWDATLNLAGNRGTVKNLMTGVEILYVTDVQVGNAKAASFNNGNFMAISGSKWNRTDDGKVILNEYGMPTSDNQTTYEIGNREPKLAGGFNNSLQYKNWNLSFLFDFRVGGHVYNGTDYFMTINGMSTRTMEREALTTTGVVNIGTADNPVYEDKTFSFEADKSYNMNGTATNGRSIIKSYWGDYYVRESANFMVETNWLRLRTLSLSYNVPKTILSKTKAIKGCLFTVSGNNLLLFTNYEGLDPETSAAGSGVTGSSSVGIDYCGVPATASMSFGINLTF</sequence>
<evidence type="ECO:0000259" key="7">
    <source>
        <dbReference type="Pfam" id="PF00593"/>
    </source>
</evidence>
<feature type="domain" description="TonB-dependent receptor-like beta-barrel" evidence="7">
    <location>
        <begin position="6"/>
        <end position="314"/>
    </location>
</feature>
<dbReference type="EMBL" id="SNRY01001948">
    <property type="protein sequence ID" value="KAA6327685.1"/>
    <property type="molecule type" value="Genomic_DNA"/>
</dbReference>
<dbReference type="InterPro" id="IPR039426">
    <property type="entry name" value="TonB-dep_rcpt-like"/>
</dbReference>
<organism evidence="8">
    <name type="scientific">termite gut metagenome</name>
    <dbReference type="NCBI Taxonomy" id="433724"/>
    <lineage>
        <taxon>unclassified sequences</taxon>
        <taxon>metagenomes</taxon>
        <taxon>organismal metagenomes</taxon>
    </lineage>
</organism>
<proteinExistence type="predicted"/>
<protein>
    <submittedName>
        <fullName evidence="8">TonB-dependent receptor SusC</fullName>
    </submittedName>
</protein>
<dbReference type="Pfam" id="PF00593">
    <property type="entry name" value="TonB_dep_Rec_b-barrel"/>
    <property type="match status" value="1"/>
</dbReference>
<evidence type="ECO:0000256" key="2">
    <source>
        <dbReference type="ARBA" id="ARBA00022448"/>
    </source>
</evidence>
<dbReference type="SUPFAM" id="SSF56935">
    <property type="entry name" value="Porins"/>
    <property type="match status" value="1"/>
</dbReference>
<evidence type="ECO:0000256" key="4">
    <source>
        <dbReference type="ARBA" id="ARBA00023077"/>
    </source>
</evidence>
<keyword evidence="3" id="KW-0812">Transmembrane</keyword>
<keyword evidence="4" id="KW-0798">TonB box</keyword>
<evidence type="ECO:0000256" key="3">
    <source>
        <dbReference type="ARBA" id="ARBA00022692"/>
    </source>
</evidence>
<keyword evidence="8" id="KW-0675">Receptor</keyword>
<evidence type="ECO:0000256" key="1">
    <source>
        <dbReference type="ARBA" id="ARBA00004571"/>
    </source>
</evidence>